<protein>
    <recommendedName>
        <fullName evidence="3">ABC transporter ATP-binding protein</fullName>
    </recommendedName>
</protein>
<name>A0A6N4A8X3_OENOE</name>
<dbReference type="InterPro" id="IPR027417">
    <property type="entry name" value="P-loop_NTPase"/>
</dbReference>
<reference evidence="1 2" key="1">
    <citation type="journal article" date="2016" name="BMC Genomics">
        <title>Consensus pan-genome assembly of the specialised wine bacterium Oenococcus oeni.</title>
        <authorList>
            <person name="Sternes P.R."/>
            <person name="Borneman A.R."/>
        </authorList>
    </citation>
    <scope>NUCLEOTIDE SEQUENCE [LARGE SCALE GENOMIC DNA]</scope>
    <source>
        <strain evidence="1 2">AWRIB661</strain>
    </source>
</reference>
<dbReference type="EMBL" id="MLOK01000019">
    <property type="protein sequence ID" value="OIM21966.1"/>
    <property type="molecule type" value="Genomic_DNA"/>
</dbReference>
<sequence>MINFCQPIILVGDYNFLMLDEPTNYLDLQAIHALTDFLINYPNRVLLISHDQVFTNKVSKRIYVVKNKRLINHKALNIGKTEKAQKILLEYELDNLINGPSSNIDQIKKSALR</sequence>
<evidence type="ECO:0000313" key="2">
    <source>
        <dbReference type="Proteomes" id="UP000181728"/>
    </source>
</evidence>
<evidence type="ECO:0008006" key="3">
    <source>
        <dbReference type="Google" id="ProtNLM"/>
    </source>
</evidence>
<dbReference type="SUPFAM" id="SSF52540">
    <property type="entry name" value="P-loop containing nucleoside triphosphate hydrolases"/>
    <property type="match status" value="1"/>
</dbReference>
<organism evidence="1 2">
    <name type="scientific">Oenococcus oeni</name>
    <name type="common">Leuconostoc oenos</name>
    <dbReference type="NCBI Taxonomy" id="1247"/>
    <lineage>
        <taxon>Bacteria</taxon>
        <taxon>Bacillati</taxon>
        <taxon>Bacillota</taxon>
        <taxon>Bacilli</taxon>
        <taxon>Lactobacillales</taxon>
        <taxon>Lactobacillaceae</taxon>
        <taxon>Oenococcus</taxon>
    </lineage>
</organism>
<dbReference type="Proteomes" id="UP000181728">
    <property type="component" value="Unassembled WGS sequence"/>
</dbReference>
<dbReference type="Gene3D" id="3.40.50.300">
    <property type="entry name" value="P-loop containing nucleotide triphosphate hydrolases"/>
    <property type="match status" value="1"/>
</dbReference>
<dbReference type="PANTHER" id="PTHR42855">
    <property type="entry name" value="ABC TRANSPORTER ATP-BINDING SUBUNIT"/>
    <property type="match status" value="1"/>
</dbReference>
<gene>
    <name evidence="1" type="ORF">ATX59_01845</name>
</gene>
<proteinExistence type="predicted"/>
<evidence type="ECO:0000313" key="1">
    <source>
        <dbReference type="EMBL" id="OIM21966.1"/>
    </source>
</evidence>
<accession>A0A6N4A8X3</accession>
<dbReference type="AlphaFoldDB" id="A0A6N4A8X3"/>
<dbReference type="PANTHER" id="PTHR42855:SF2">
    <property type="entry name" value="DRUG RESISTANCE ABC TRANSPORTER,ATP-BINDING PROTEIN"/>
    <property type="match status" value="1"/>
</dbReference>
<comment type="caution">
    <text evidence="1">The sequence shown here is derived from an EMBL/GenBank/DDBJ whole genome shotgun (WGS) entry which is preliminary data.</text>
</comment>
<dbReference type="InterPro" id="IPR051309">
    <property type="entry name" value="ABCF_ATPase"/>
</dbReference>